<organism evidence="2 3">
    <name type="scientific">Ktedonosporobacter rubrisoli</name>
    <dbReference type="NCBI Taxonomy" id="2509675"/>
    <lineage>
        <taxon>Bacteria</taxon>
        <taxon>Bacillati</taxon>
        <taxon>Chloroflexota</taxon>
        <taxon>Ktedonobacteria</taxon>
        <taxon>Ktedonobacterales</taxon>
        <taxon>Ktedonosporobacteraceae</taxon>
        <taxon>Ktedonosporobacter</taxon>
    </lineage>
</organism>
<accession>A0A4V0Z0K7</accession>
<feature type="transmembrane region" description="Helical" evidence="1">
    <location>
        <begin position="21"/>
        <end position="42"/>
    </location>
</feature>
<keyword evidence="1" id="KW-0472">Membrane</keyword>
<reference evidence="2 3" key="1">
    <citation type="submission" date="2019-01" db="EMBL/GenBank/DDBJ databases">
        <title>Ktedonosporobacter rubrisoli SCAWS-G2.</title>
        <authorList>
            <person name="Huang Y."/>
            <person name="Yan B."/>
        </authorList>
    </citation>
    <scope>NUCLEOTIDE SEQUENCE [LARGE SCALE GENOMIC DNA]</scope>
    <source>
        <strain evidence="2 3">SCAWS-G2</strain>
    </source>
</reference>
<dbReference type="EMBL" id="CP035758">
    <property type="protein sequence ID" value="QBD83561.1"/>
    <property type="molecule type" value="Genomic_DNA"/>
</dbReference>
<keyword evidence="1" id="KW-0812">Transmembrane</keyword>
<dbReference type="Proteomes" id="UP000290365">
    <property type="component" value="Chromosome"/>
</dbReference>
<feature type="transmembrane region" description="Helical" evidence="1">
    <location>
        <begin position="190"/>
        <end position="208"/>
    </location>
</feature>
<keyword evidence="3" id="KW-1185">Reference proteome</keyword>
<dbReference type="AlphaFoldDB" id="A0A4V0Z0K7"/>
<keyword evidence="1" id="KW-1133">Transmembrane helix</keyword>
<feature type="transmembrane region" description="Helical" evidence="1">
    <location>
        <begin position="220"/>
        <end position="239"/>
    </location>
</feature>
<gene>
    <name evidence="2" type="ORF">EPA93_22965</name>
</gene>
<feature type="transmembrane region" description="Helical" evidence="1">
    <location>
        <begin position="246"/>
        <end position="265"/>
    </location>
</feature>
<sequence>MPRKITREGIILERHIREGRFQRSLALITSLSGLLTGLEVTYEHYRGSYGQRIMYTPVLICFGLFMAGLWGALNRWAARTALRGVALLTMLDGVVGFYYHIRGIQRKPGGWRIPIVNIVMGPPLFAPLLMSTVGFLGLVASFLRSEDAPQKDLPGLPKPRSSWLSWLPARISREGLVFEQDIREGRFQRMLAVATLLSTLFSWIESLYSHYKNNFAYRMQWSPIIIGPMLMLAALGAIWNRTIARTLLPLMALIALLNGIIGSFYHARGILRRSGGLKKPFYNIVYGPPILAPMLFSASGFIGLLASLLRREK</sequence>
<feature type="transmembrane region" description="Helical" evidence="1">
    <location>
        <begin position="54"/>
        <end position="73"/>
    </location>
</feature>
<evidence type="ECO:0000256" key="1">
    <source>
        <dbReference type="SAM" id="Phobius"/>
    </source>
</evidence>
<dbReference type="KEGG" id="kbs:EPA93_22965"/>
<protein>
    <submittedName>
        <fullName evidence="2">Uncharacterized protein</fullName>
    </submittedName>
</protein>
<evidence type="ECO:0000313" key="3">
    <source>
        <dbReference type="Proteomes" id="UP000290365"/>
    </source>
</evidence>
<feature type="transmembrane region" description="Helical" evidence="1">
    <location>
        <begin position="285"/>
        <end position="309"/>
    </location>
</feature>
<proteinExistence type="predicted"/>
<evidence type="ECO:0000313" key="2">
    <source>
        <dbReference type="EMBL" id="QBD83561.1"/>
    </source>
</evidence>
<feature type="transmembrane region" description="Helical" evidence="1">
    <location>
        <begin position="80"/>
        <end position="101"/>
    </location>
</feature>
<dbReference type="OrthoDB" id="69557at2"/>
<name>A0A4V0Z0K7_KTERU</name>
<feature type="transmembrane region" description="Helical" evidence="1">
    <location>
        <begin position="124"/>
        <end position="143"/>
    </location>
</feature>